<evidence type="ECO:0008006" key="4">
    <source>
        <dbReference type="Google" id="ProtNLM"/>
    </source>
</evidence>
<dbReference type="AlphaFoldDB" id="A0A838L7U6"/>
<proteinExistence type="predicted"/>
<organism evidence="2 3">
    <name type="scientific">Sphingomonas chungangi</name>
    <dbReference type="NCBI Taxonomy" id="2683589"/>
    <lineage>
        <taxon>Bacteria</taxon>
        <taxon>Pseudomonadati</taxon>
        <taxon>Pseudomonadota</taxon>
        <taxon>Alphaproteobacteria</taxon>
        <taxon>Sphingomonadales</taxon>
        <taxon>Sphingomonadaceae</taxon>
        <taxon>Sphingomonas</taxon>
    </lineage>
</organism>
<keyword evidence="3" id="KW-1185">Reference proteome</keyword>
<evidence type="ECO:0000313" key="3">
    <source>
        <dbReference type="Proteomes" id="UP000570166"/>
    </source>
</evidence>
<protein>
    <recommendedName>
        <fullName evidence="4">Conjugal transfer protein TraF</fullName>
    </recommendedName>
</protein>
<accession>A0A838L7U6</accession>
<comment type="caution">
    <text evidence="2">The sequence shown here is derived from an EMBL/GenBank/DDBJ whole genome shotgun (WGS) entry which is preliminary data.</text>
</comment>
<keyword evidence="1" id="KW-0732">Signal</keyword>
<evidence type="ECO:0000313" key="2">
    <source>
        <dbReference type="EMBL" id="MBA2934599.1"/>
    </source>
</evidence>
<gene>
    <name evidence="2" type="ORF">HZF05_10885</name>
</gene>
<feature type="chain" id="PRO_5032635483" description="Conjugal transfer protein TraF" evidence="1">
    <location>
        <begin position="24"/>
        <end position="191"/>
    </location>
</feature>
<dbReference type="RefSeq" id="WP_181638844.1">
    <property type="nucleotide sequence ID" value="NZ_JACEIB010000006.1"/>
</dbReference>
<sequence length="191" mass="20552">MSRAITLIILVALSAFLAGRASAEISRETAMRAAIHPVANSVAMDAWLHRVPATRDFPPDFADTLKGEAPAFMIEASTSPGCLPCADVWAKLGMFRAHYGWRVATLSREDAMLRSGRLGLPWVGDPVVWVRPIADPNRTIPIAVGTDLLPNLARNIYLATKMLTGVRAAVGVRAMSKFTGIVGMPASSSRR</sequence>
<evidence type="ECO:0000256" key="1">
    <source>
        <dbReference type="SAM" id="SignalP"/>
    </source>
</evidence>
<name>A0A838L7U6_9SPHN</name>
<reference evidence="2 3" key="1">
    <citation type="submission" date="2020-07" db="EMBL/GenBank/DDBJ databases">
        <authorList>
            <person name="Sun Q."/>
        </authorList>
    </citation>
    <scope>NUCLEOTIDE SEQUENCE [LARGE SCALE GENOMIC DNA]</scope>
    <source>
        <strain evidence="2 3">CGMCC 1.13654</strain>
    </source>
</reference>
<dbReference type="EMBL" id="JACEIB010000006">
    <property type="protein sequence ID" value="MBA2934599.1"/>
    <property type="molecule type" value="Genomic_DNA"/>
</dbReference>
<feature type="signal peptide" evidence="1">
    <location>
        <begin position="1"/>
        <end position="23"/>
    </location>
</feature>
<dbReference type="Proteomes" id="UP000570166">
    <property type="component" value="Unassembled WGS sequence"/>
</dbReference>